<reference evidence="1 2" key="1">
    <citation type="journal article" date="2014" name="BMC Genomics">
        <title>Complete genome sequence of producer of the glycopeptide antibiotic Aculeximycin Kutzneria albida DSM 43870T, a representative of minor genus of Pseudonocardiaceae.</title>
        <authorList>
            <person name="Rebets Y."/>
            <person name="Tokovenko B."/>
            <person name="Lushchyk I."/>
            <person name="Ruckert C."/>
            <person name="Zaburannyi N."/>
            <person name="Bechthold A."/>
            <person name="Kalinowski J."/>
            <person name="Luzhetskyy A."/>
        </authorList>
    </citation>
    <scope>NUCLEOTIDE SEQUENCE [LARGE SCALE GENOMIC DNA]</scope>
    <source>
        <strain evidence="1">DSM 43870</strain>
    </source>
</reference>
<gene>
    <name evidence="1" type="ORF">KALB_250</name>
</gene>
<proteinExistence type="predicted"/>
<sequence>MASIDVGGGYSIDFDDADKFRKALEDQLHALQSTMNNTAADLMGVGPGHDDYSKAFGAMGTQLVQAHREWNTAKQKELSNLIDSLKAAVDKYKQTEHDNTIKG</sequence>
<evidence type="ECO:0008006" key="3">
    <source>
        <dbReference type="Google" id="ProtNLM"/>
    </source>
</evidence>
<dbReference type="HOGENOM" id="CLU_2260070_0_0_11"/>
<dbReference type="Proteomes" id="UP000019225">
    <property type="component" value="Chromosome"/>
</dbReference>
<dbReference type="OrthoDB" id="3697501at2"/>
<name>W5VYK7_9PSEU</name>
<dbReference type="EMBL" id="CP007155">
    <property type="protein sequence ID" value="AHH93627.1"/>
    <property type="molecule type" value="Genomic_DNA"/>
</dbReference>
<evidence type="ECO:0000313" key="1">
    <source>
        <dbReference type="EMBL" id="AHH93627.1"/>
    </source>
</evidence>
<protein>
    <recommendedName>
        <fullName evidence="3">PE domain-containing protein</fullName>
    </recommendedName>
</protein>
<organism evidence="1 2">
    <name type="scientific">Kutzneria albida DSM 43870</name>
    <dbReference type="NCBI Taxonomy" id="1449976"/>
    <lineage>
        <taxon>Bacteria</taxon>
        <taxon>Bacillati</taxon>
        <taxon>Actinomycetota</taxon>
        <taxon>Actinomycetes</taxon>
        <taxon>Pseudonocardiales</taxon>
        <taxon>Pseudonocardiaceae</taxon>
        <taxon>Kutzneria</taxon>
    </lineage>
</organism>
<dbReference type="KEGG" id="kal:KALB_250"/>
<dbReference type="RefSeq" id="WP_025353913.1">
    <property type="nucleotide sequence ID" value="NZ_CP007155.1"/>
</dbReference>
<evidence type="ECO:0000313" key="2">
    <source>
        <dbReference type="Proteomes" id="UP000019225"/>
    </source>
</evidence>
<dbReference type="AlphaFoldDB" id="W5VYK7"/>
<keyword evidence="2" id="KW-1185">Reference proteome</keyword>
<dbReference type="STRING" id="1449976.KALB_250"/>
<accession>W5VYK7</accession>